<feature type="compositionally biased region" description="Pro residues" evidence="1">
    <location>
        <begin position="62"/>
        <end position="74"/>
    </location>
</feature>
<proteinExistence type="predicted"/>
<feature type="region of interest" description="Disordered" evidence="1">
    <location>
        <begin position="132"/>
        <end position="167"/>
    </location>
</feature>
<gene>
    <name evidence="2" type="ORF">Syun_000200</name>
</gene>
<evidence type="ECO:0000313" key="3">
    <source>
        <dbReference type="Proteomes" id="UP001420932"/>
    </source>
</evidence>
<name>A0AAP0LEB1_9MAGN</name>
<comment type="caution">
    <text evidence="2">The sequence shown here is derived from an EMBL/GenBank/DDBJ whole genome shotgun (WGS) entry which is preliminary data.</text>
</comment>
<dbReference type="Proteomes" id="UP001420932">
    <property type="component" value="Unassembled WGS sequence"/>
</dbReference>
<feature type="compositionally biased region" description="Polar residues" evidence="1">
    <location>
        <begin position="141"/>
        <end position="150"/>
    </location>
</feature>
<accession>A0AAP0LEB1</accession>
<protein>
    <submittedName>
        <fullName evidence="2">Uncharacterized protein</fullName>
    </submittedName>
</protein>
<reference evidence="2 3" key="1">
    <citation type="submission" date="2024-01" db="EMBL/GenBank/DDBJ databases">
        <title>Genome assemblies of Stephania.</title>
        <authorList>
            <person name="Yang L."/>
        </authorList>
    </citation>
    <scope>NUCLEOTIDE SEQUENCE [LARGE SCALE GENOMIC DNA]</scope>
    <source>
        <strain evidence="2">YNDBR</strain>
        <tissue evidence="2">Leaf</tissue>
    </source>
</reference>
<feature type="compositionally biased region" description="Polar residues" evidence="1">
    <location>
        <begin position="92"/>
        <end position="109"/>
    </location>
</feature>
<dbReference type="AlphaFoldDB" id="A0AAP0LEB1"/>
<evidence type="ECO:0000256" key="1">
    <source>
        <dbReference type="SAM" id="MobiDB-lite"/>
    </source>
</evidence>
<feature type="region of interest" description="Disordered" evidence="1">
    <location>
        <begin position="51"/>
        <end position="109"/>
    </location>
</feature>
<keyword evidence="3" id="KW-1185">Reference proteome</keyword>
<evidence type="ECO:0000313" key="2">
    <source>
        <dbReference type="EMBL" id="KAK9168060.1"/>
    </source>
</evidence>
<sequence length="167" mass="18402">MPCILQPKEHTVKIAHLMEIPPIALSEFLGSGRNQIHYPVPLLELWMKSMERKRAQHSPPRGTSPPPHPPPPEPSWSSIPMHDNYQYEVPVQDSQSGVGSHPRQFSTEKLMSNFDNLNLPDLNADFMVPPGSPVAGINEKSVPSSASGNRFVSPEPLDPEGLMASGR</sequence>
<organism evidence="2 3">
    <name type="scientific">Stephania yunnanensis</name>
    <dbReference type="NCBI Taxonomy" id="152371"/>
    <lineage>
        <taxon>Eukaryota</taxon>
        <taxon>Viridiplantae</taxon>
        <taxon>Streptophyta</taxon>
        <taxon>Embryophyta</taxon>
        <taxon>Tracheophyta</taxon>
        <taxon>Spermatophyta</taxon>
        <taxon>Magnoliopsida</taxon>
        <taxon>Ranunculales</taxon>
        <taxon>Menispermaceae</taxon>
        <taxon>Menispermoideae</taxon>
        <taxon>Cissampelideae</taxon>
        <taxon>Stephania</taxon>
    </lineage>
</organism>
<dbReference type="EMBL" id="JBBNAF010000001">
    <property type="protein sequence ID" value="KAK9168060.1"/>
    <property type="molecule type" value="Genomic_DNA"/>
</dbReference>